<accession>A0ABW2TS21</accession>
<evidence type="ECO:0000313" key="2">
    <source>
        <dbReference type="EMBL" id="MFC7616635.1"/>
    </source>
</evidence>
<feature type="compositionally biased region" description="Low complexity" evidence="1">
    <location>
        <begin position="127"/>
        <end position="136"/>
    </location>
</feature>
<name>A0ABW2TS21_9PSEU</name>
<feature type="region of interest" description="Disordered" evidence="1">
    <location>
        <begin position="82"/>
        <end position="159"/>
    </location>
</feature>
<reference evidence="3" key="1">
    <citation type="journal article" date="2019" name="Int. J. Syst. Evol. Microbiol.">
        <title>The Global Catalogue of Microorganisms (GCM) 10K type strain sequencing project: providing services to taxonomists for standard genome sequencing and annotation.</title>
        <authorList>
            <consortium name="The Broad Institute Genomics Platform"/>
            <consortium name="The Broad Institute Genome Sequencing Center for Infectious Disease"/>
            <person name="Wu L."/>
            <person name="Ma J."/>
        </authorList>
    </citation>
    <scope>NUCLEOTIDE SEQUENCE [LARGE SCALE GENOMIC DNA]</scope>
    <source>
        <strain evidence="3">JCM 17695</strain>
    </source>
</reference>
<evidence type="ECO:0000256" key="1">
    <source>
        <dbReference type="SAM" id="MobiDB-lite"/>
    </source>
</evidence>
<sequence>MLADTAGATTPTTGLDGADVVGVARGADGFTAVGSRDGKAVIWASADGVAWTAAQRRNDPHAAFTAVGAGAGRVLVLGSLLSEEGTPSARSPPSGPPGAPGRPCRSAGSATTSRSPPSRATPPAGPRPRSASRRPPSTTPPTRSPGPRGRGSPRPPSAS</sequence>
<organism evidence="2 3">
    <name type="scientific">Actinokineospora soli</name>
    <dbReference type="NCBI Taxonomy" id="1048753"/>
    <lineage>
        <taxon>Bacteria</taxon>
        <taxon>Bacillati</taxon>
        <taxon>Actinomycetota</taxon>
        <taxon>Actinomycetes</taxon>
        <taxon>Pseudonocardiales</taxon>
        <taxon>Pseudonocardiaceae</taxon>
        <taxon>Actinokineospora</taxon>
    </lineage>
</organism>
<feature type="compositionally biased region" description="Low complexity" evidence="1">
    <location>
        <begin position="82"/>
        <end position="92"/>
    </location>
</feature>
<feature type="compositionally biased region" description="Low complexity" evidence="1">
    <location>
        <begin position="101"/>
        <end position="118"/>
    </location>
</feature>
<dbReference type="EMBL" id="JBHTEY010000004">
    <property type="protein sequence ID" value="MFC7616635.1"/>
    <property type="molecule type" value="Genomic_DNA"/>
</dbReference>
<protein>
    <submittedName>
        <fullName evidence="2">Uncharacterized protein</fullName>
    </submittedName>
</protein>
<gene>
    <name evidence="2" type="ORF">ACFQV2_27415</name>
</gene>
<comment type="caution">
    <text evidence="2">The sequence shown here is derived from an EMBL/GenBank/DDBJ whole genome shotgun (WGS) entry which is preliminary data.</text>
</comment>
<proteinExistence type="predicted"/>
<dbReference type="Proteomes" id="UP001596512">
    <property type="component" value="Unassembled WGS sequence"/>
</dbReference>
<keyword evidence="3" id="KW-1185">Reference proteome</keyword>
<evidence type="ECO:0000313" key="3">
    <source>
        <dbReference type="Proteomes" id="UP001596512"/>
    </source>
</evidence>